<dbReference type="EMBL" id="QLYX01000010">
    <property type="protein sequence ID" value="RAY13172.1"/>
    <property type="molecule type" value="Genomic_DNA"/>
</dbReference>
<evidence type="ECO:0000256" key="1">
    <source>
        <dbReference type="SAM" id="MobiDB-lite"/>
    </source>
</evidence>
<reference evidence="2 3" key="1">
    <citation type="submission" date="2018-06" db="EMBL/GenBank/DDBJ databases">
        <title>Actinomadura craniellae sp. nov. isolated from marine sponge Craniella sp.</title>
        <authorList>
            <person name="Li L."/>
            <person name="Xu Q.H."/>
            <person name="Lin H.W."/>
            <person name="Lu Y.H."/>
        </authorList>
    </citation>
    <scope>NUCLEOTIDE SEQUENCE [LARGE SCALE GENOMIC DNA]</scope>
    <source>
        <strain evidence="2 3">LHW63021</strain>
    </source>
</reference>
<feature type="compositionally biased region" description="Basic and acidic residues" evidence="1">
    <location>
        <begin position="21"/>
        <end position="32"/>
    </location>
</feature>
<dbReference type="AlphaFoldDB" id="A0A365H2F6"/>
<gene>
    <name evidence="2" type="ORF">DPM19_22035</name>
</gene>
<feature type="region of interest" description="Disordered" evidence="1">
    <location>
        <begin position="1"/>
        <end position="44"/>
    </location>
</feature>
<feature type="region of interest" description="Disordered" evidence="1">
    <location>
        <begin position="78"/>
        <end position="104"/>
    </location>
</feature>
<evidence type="ECO:0000313" key="2">
    <source>
        <dbReference type="EMBL" id="RAY13172.1"/>
    </source>
</evidence>
<sequence>MSWGEVVKFELVDPGEEPAATEERSDLDRPDGEQVPADPGKALAASTARLVAEVRDTATRIDDSVNGLTELLARRRAAQLPAGDPPVSFRPALFGGRDDEGSGA</sequence>
<keyword evidence="3" id="KW-1185">Reference proteome</keyword>
<comment type="caution">
    <text evidence="2">The sequence shown here is derived from an EMBL/GenBank/DDBJ whole genome shotgun (WGS) entry which is preliminary data.</text>
</comment>
<proteinExistence type="predicted"/>
<name>A0A365H2F6_9ACTN</name>
<dbReference type="Proteomes" id="UP000251891">
    <property type="component" value="Unassembled WGS sequence"/>
</dbReference>
<organism evidence="2 3">
    <name type="scientific">Actinomadura craniellae</name>
    <dbReference type="NCBI Taxonomy" id="2231787"/>
    <lineage>
        <taxon>Bacteria</taxon>
        <taxon>Bacillati</taxon>
        <taxon>Actinomycetota</taxon>
        <taxon>Actinomycetes</taxon>
        <taxon>Streptosporangiales</taxon>
        <taxon>Thermomonosporaceae</taxon>
        <taxon>Actinomadura</taxon>
    </lineage>
</organism>
<accession>A0A365H2F6</accession>
<evidence type="ECO:0000313" key="3">
    <source>
        <dbReference type="Proteomes" id="UP000251891"/>
    </source>
</evidence>
<protein>
    <submittedName>
        <fullName evidence="2">Uncharacterized protein</fullName>
    </submittedName>
</protein>